<comment type="caution">
    <text evidence="7">The sequence shown here is derived from an EMBL/GenBank/DDBJ whole genome shotgun (WGS) entry which is preliminary data.</text>
</comment>
<dbReference type="Proteomes" id="UP000029554">
    <property type="component" value="Unassembled WGS sequence"/>
</dbReference>
<dbReference type="Pfam" id="PF25954">
    <property type="entry name" value="Beta-barrel_RND_2"/>
    <property type="match status" value="1"/>
</dbReference>
<organism evidence="7 8">
    <name type="scientific">Flavobacterium aquatile LMG 4008 = ATCC 11947</name>
    <dbReference type="NCBI Taxonomy" id="1453498"/>
    <lineage>
        <taxon>Bacteria</taxon>
        <taxon>Pseudomonadati</taxon>
        <taxon>Bacteroidota</taxon>
        <taxon>Flavobacteriia</taxon>
        <taxon>Flavobacteriales</taxon>
        <taxon>Flavobacteriaceae</taxon>
        <taxon>Flavobacterium</taxon>
    </lineage>
</organism>
<dbReference type="Pfam" id="PF19335">
    <property type="entry name" value="HMBD"/>
    <property type="match status" value="1"/>
</dbReference>
<evidence type="ECO:0000259" key="3">
    <source>
        <dbReference type="Pfam" id="PF19335"/>
    </source>
</evidence>
<name>A0A095SY97_9FLAO</name>
<sequence length="415" mass="46447">MNKYIKYGLILSAIAIIGSIIYFIIVKPKEHVEGSHQPVVYTCSMHPQIIRDKPGNCPICGMTLVKKVTDNHANEDHNLENVIKPTDNFIVGKFQTTTAIDSTLSSEINLPGIIAYDPNSAINIAAKISGRIEKMYVNFKYQRINKGQKLFDLYSPELLTEQENFIYILSNDSENHSIIEASKQKLLLYGMTQNQISTLANSKKANPKIAIYSPSNGIVMGTETMVTPSNSAMQNMNNSTERLELKEGNYVKKGEVVFRLVNTAKVWGIFNITQESSSLIKVNQAIKITSELNGEQSIETKINFIETQFNVADRTNRIRVYLNNNTLNLPIGLRLQGIIKTTSISGIWVQKNALVSTGNKKIAFIKFQNGFKATPVKTGFEMKEYIQIITGISVKDTIAKNAQYLIDSESFIKTE</sequence>
<feature type="domain" description="CusB-like beta-barrel" evidence="5">
    <location>
        <begin position="265"/>
        <end position="336"/>
    </location>
</feature>
<proteinExistence type="predicted"/>
<dbReference type="Pfam" id="PF25975">
    <property type="entry name" value="CzcB_C"/>
    <property type="match status" value="1"/>
</dbReference>
<evidence type="ECO:0000313" key="8">
    <source>
        <dbReference type="Proteomes" id="UP000029554"/>
    </source>
</evidence>
<feature type="domain" description="CzcB-like C-terminal circularly permuted SH3-like" evidence="6">
    <location>
        <begin position="348"/>
        <end position="404"/>
    </location>
</feature>
<accession>A0A095SY97</accession>
<dbReference type="InterPro" id="IPR058649">
    <property type="entry name" value="CzcB_C"/>
</dbReference>
<evidence type="ECO:0000259" key="6">
    <source>
        <dbReference type="Pfam" id="PF25975"/>
    </source>
</evidence>
<keyword evidence="1" id="KW-0813">Transport</keyword>
<dbReference type="InterPro" id="IPR045800">
    <property type="entry name" value="HMBD"/>
</dbReference>
<feature type="domain" description="CusB-like three alpha-helical bundle" evidence="4">
    <location>
        <begin position="157"/>
        <end position="206"/>
    </location>
</feature>
<dbReference type="Pfam" id="PF25869">
    <property type="entry name" value="3HB_CusB"/>
    <property type="match status" value="1"/>
</dbReference>
<keyword evidence="8" id="KW-1185">Reference proteome</keyword>
<keyword evidence="2" id="KW-0812">Transmembrane</keyword>
<dbReference type="InterPro" id="IPR051909">
    <property type="entry name" value="MFP_Cation_Efflux"/>
</dbReference>
<dbReference type="eggNOG" id="COG0845">
    <property type="taxonomic scope" value="Bacteria"/>
</dbReference>
<dbReference type="Gene3D" id="2.40.420.20">
    <property type="match status" value="1"/>
</dbReference>
<dbReference type="OrthoDB" id="9806939at2"/>
<dbReference type="Gene3D" id="2.40.30.170">
    <property type="match status" value="1"/>
</dbReference>
<evidence type="ECO:0000259" key="5">
    <source>
        <dbReference type="Pfam" id="PF25954"/>
    </source>
</evidence>
<keyword evidence="2" id="KW-1133">Transmembrane helix</keyword>
<dbReference type="RefSeq" id="WP_035123470.1">
    <property type="nucleotide sequence ID" value="NZ_JRHH01000001.1"/>
</dbReference>
<dbReference type="PANTHER" id="PTHR30097">
    <property type="entry name" value="CATION EFFLUX SYSTEM PROTEIN CUSB"/>
    <property type="match status" value="1"/>
</dbReference>
<gene>
    <name evidence="7" type="ORF">LG45_00840</name>
</gene>
<protein>
    <submittedName>
        <fullName evidence="7">Heavy metal transporter</fullName>
    </submittedName>
</protein>
<evidence type="ECO:0000256" key="1">
    <source>
        <dbReference type="ARBA" id="ARBA00022448"/>
    </source>
</evidence>
<feature type="domain" description="Heavy metal binding" evidence="3">
    <location>
        <begin position="40"/>
        <end position="67"/>
    </location>
</feature>
<dbReference type="GO" id="GO:0030288">
    <property type="term" value="C:outer membrane-bounded periplasmic space"/>
    <property type="evidence" value="ECO:0007669"/>
    <property type="project" value="TreeGrafter"/>
</dbReference>
<feature type="transmembrane region" description="Helical" evidence="2">
    <location>
        <begin position="7"/>
        <end position="25"/>
    </location>
</feature>
<evidence type="ECO:0000256" key="2">
    <source>
        <dbReference type="SAM" id="Phobius"/>
    </source>
</evidence>
<dbReference type="InterPro" id="IPR058791">
    <property type="entry name" value="3HB_CusB"/>
</dbReference>
<dbReference type="GO" id="GO:0046914">
    <property type="term" value="F:transition metal ion binding"/>
    <property type="evidence" value="ECO:0007669"/>
    <property type="project" value="TreeGrafter"/>
</dbReference>
<evidence type="ECO:0000259" key="4">
    <source>
        <dbReference type="Pfam" id="PF25869"/>
    </source>
</evidence>
<dbReference type="PANTHER" id="PTHR30097:SF15">
    <property type="entry name" value="CATION EFFLUX SYSTEM PROTEIN CUSB"/>
    <property type="match status" value="1"/>
</dbReference>
<keyword evidence="2" id="KW-0472">Membrane</keyword>
<dbReference type="InterPro" id="IPR058792">
    <property type="entry name" value="Beta-barrel_RND_2"/>
</dbReference>
<reference evidence="7 8" key="1">
    <citation type="submission" date="2014-09" db="EMBL/GenBank/DDBJ databases">
        <title>Whole Genome Shotgun of Flavobacterium aquatile LMG 4008.</title>
        <authorList>
            <person name="Gale A.N."/>
            <person name="Pipes S.E."/>
            <person name="Newman J.D."/>
        </authorList>
    </citation>
    <scope>NUCLEOTIDE SEQUENCE [LARGE SCALE GENOMIC DNA]</scope>
    <source>
        <strain evidence="7 8">LMG 4008</strain>
    </source>
</reference>
<dbReference type="GO" id="GO:0060003">
    <property type="term" value="P:copper ion export"/>
    <property type="evidence" value="ECO:0007669"/>
    <property type="project" value="TreeGrafter"/>
</dbReference>
<dbReference type="STRING" id="1453498.LG45_00840"/>
<dbReference type="EMBL" id="JRHH01000001">
    <property type="protein sequence ID" value="KGD69354.1"/>
    <property type="molecule type" value="Genomic_DNA"/>
</dbReference>
<evidence type="ECO:0000313" key="7">
    <source>
        <dbReference type="EMBL" id="KGD69354.1"/>
    </source>
</evidence>
<dbReference type="GO" id="GO:0015679">
    <property type="term" value="P:plasma membrane copper ion transport"/>
    <property type="evidence" value="ECO:0007669"/>
    <property type="project" value="TreeGrafter"/>
</dbReference>
<dbReference type="AlphaFoldDB" id="A0A095SY97"/>